<dbReference type="AlphaFoldDB" id="A0AAU6UAD6"/>
<sequence length="111" mass="11871">MLLNDKMLMLSILVLAAVTQGAKASEQVGSYLDANINVPNQSDADTTTLAEVSSSGFIQLDHDGDWLAIMDTYVLSPAEYSMYAPMLVAGGEHVDNPVVNLLFALAPGIWL</sequence>
<name>A0AAU6UAD6_UNCXX</name>
<accession>A0AAU6UAD6</accession>
<dbReference type="EMBL" id="CP095353">
    <property type="protein sequence ID" value="XAG70592.1"/>
    <property type="molecule type" value="Genomic_DNA"/>
</dbReference>
<reference evidence="2" key="1">
    <citation type="submission" date="2022-03" db="EMBL/GenBank/DDBJ databases">
        <title>Sea Food Isolates.</title>
        <authorList>
            <person name="Li c."/>
        </authorList>
    </citation>
    <scope>NUCLEOTIDE SEQUENCE</scope>
    <source>
        <strain evidence="2">19CA06SA08-2</strain>
    </source>
</reference>
<feature type="chain" id="PRO_5043851162" evidence="1">
    <location>
        <begin position="25"/>
        <end position="111"/>
    </location>
</feature>
<keyword evidence="1" id="KW-0732">Signal</keyword>
<evidence type="ECO:0000256" key="1">
    <source>
        <dbReference type="SAM" id="SignalP"/>
    </source>
</evidence>
<feature type="signal peptide" evidence="1">
    <location>
        <begin position="1"/>
        <end position="24"/>
    </location>
</feature>
<protein>
    <submittedName>
        <fullName evidence="2">Uncharacterized protein</fullName>
    </submittedName>
</protein>
<proteinExistence type="predicted"/>
<organism evidence="2">
    <name type="scientific">bacterium 19CA06SA08-2</name>
    <dbReference type="NCBI Taxonomy" id="2920658"/>
    <lineage>
        <taxon>Bacteria</taxon>
    </lineage>
</organism>
<evidence type="ECO:0000313" key="2">
    <source>
        <dbReference type="EMBL" id="XAG70592.1"/>
    </source>
</evidence>
<gene>
    <name evidence="2" type="ORF">MRM75_06360</name>
</gene>